<reference evidence="4" key="3">
    <citation type="journal article" date="2017" name="Nature">
        <title>Genome sequence of the progenitor of the wheat D genome Aegilops tauschii.</title>
        <authorList>
            <person name="Luo M.C."/>
            <person name="Gu Y.Q."/>
            <person name="Puiu D."/>
            <person name="Wang H."/>
            <person name="Twardziok S.O."/>
            <person name="Deal K.R."/>
            <person name="Huo N."/>
            <person name="Zhu T."/>
            <person name="Wang L."/>
            <person name="Wang Y."/>
            <person name="McGuire P.E."/>
            <person name="Liu S."/>
            <person name="Long H."/>
            <person name="Ramasamy R.K."/>
            <person name="Rodriguez J.C."/>
            <person name="Van S.L."/>
            <person name="Yuan L."/>
            <person name="Wang Z."/>
            <person name="Xia Z."/>
            <person name="Xiao L."/>
            <person name="Anderson O.D."/>
            <person name="Ouyang S."/>
            <person name="Liang Y."/>
            <person name="Zimin A.V."/>
            <person name="Pertea G."/>
            <person name="Qi P."/>
            <person name="Bennetzen J.L."/>
            <person name="Dai X."/>
            <person name="Dawson M.W."/>
            <person name="Muller H.G."/>
            <person name="Kugler K."/>
            <person name="Rivarola-Duarte L."/>
            <person name="Spannagl M."/>
            <person name="Mayer K.F.X."/>
            <person name="Lu F.H."/>
            <person name="Bevan M.W."/>
            <person name="Leroy P."/>
            <person name="Li P."/>
            <person name="You F.M."/>
            <person name="Sun Q."/>
            <person name="Liu Z."/>
            <person name="Lyons E."/>
            <person name="Wicker T."/>
            <person name="Salzberg S.L."/>
            <person name="Devos K.M."/>
            <person name="Dvorak J."/>
        </authorList>
    </citation>
    <scope>NUCLEOTIDE SEQUENCE [LARGE SCALE GENOMIC DNA]</scope>
    <source>
        <strain evidence="4">cv. AL8/78</strain>
    </source>
</reference>
<feature type="compositionally biased region" description="Polar residues" evidence="3">
    <location>
        <begin position="73"/>
        <end position="88"/>
    </location>
</feature>
<accession>A0A453MMC7</accession>
<dbReference type="Gramene" id="AET5Gv21238000.2">
    <property type="protein sequence ID" value="AET5Gv21238000.2"/>
    <property type="gene ID" value="AET5Gv21238000"/>
</dbReference>
<comment type="similarity">
    <text evidence="1">Belongs to the FMO family.</text>
</comment>
<dbReference type="InterPro" id="IPR050982">
    <property type="entry name" value="Auxin_biosynth/cation_transpt"/>
</dbReference>
<reference evidence="4" key="4">
    <citation type="submission" date="2019-03" db="UniProtKB">
        <authorList>
            <consortium name="EnsemblPlants"/>
        </authorList>
    </citation>
    <scope>IDENTIFICATION</scope>
</reference>
<dbReference type="GO" id="GO:0004497">
    <property type="term" value="F:monooxygenase activity"/>
    <property type="evidence" value="ECO:0007669"/>
    <property type="project" value="TreeGrafter"/>
</dbReference>
<reference evidence="5" key="2">
    <citation type="journal article" date="2017" name="Nat. Plants">
        <title>The Aegilops tauschii genome reveals multiple impacts of transposons.</title>
        <authorList>
            <person name="Zhao G."/>
            <person name="Zou C."/>
            <person name="Li K."/>
            <person name="Wang K."/>
            <person name="Li T."/>
            <person name="Gao L."/>
            <person name="Zhang X."/>
            <person name="Wang H."/>
            <person name="Yang Z."/>
            <person name="Liu X."/>
            <person name="Jiang W."/>
            <person name="Mao L."/>
            <person name="Kong X."/>
            <person name="Jiao Y."/>
            <person name="Jia J."/>
        </authorList>
    </citation>
    <scope>NUCLEOTIDE SEQUENCE [LARGE SCALE GENOMIC DNA]</scope>
    <source>
        <strain evidence="5">cv. AL8/78</strain>
    </source>
</reference>
<dbReference type="AlphaFoldDB" id="A0A453MMC7"/>
<sequence>MSLDVVQGSDFFSGEGYPKVEFPEGWKGESGLYSVGFTRRGLAGLSLDAVRVASDIATEYHTTSPSPSPSSSILPQPTQLVPCSQAET</sequence>
<dbReference type="Proteomes" id="UP000015105">
    <property type="component" value="Chromosome 5D"/>
</dbReference>
<dbReference type="PANTHER" id="PTHR43539">
    <property type="entry name" value="FLAVIN-BINDING MONOOXYGENASE-LIKE PROTEIN (AFU_ORTHOLOGUE AFUA_4G09220)"/>
    <property type="match status" value="1"/>
</dbReference>
<dbReference type="GO" id="GO:0050660">
    <property type="term" value="F:flavin adenine dinucleotide binding"/>
    <property type="evidence" value="ECO:0007669"/>
    <property type="project" value="TreeGrafter"/>
</dbReference>
<evidence type="ECO:0000313" key="5">
    <source>
        <dbReference type="Proteomes" id="UP000015105"/>
    </source>
</evidence>
<reference evidence="4" key="5">
    <citation type="journal article" date="2021" name="G3 (Bethesda)">
        <title>Aegilops tauschii genome assembly Aet v5.0 features greater sequence contiguity and improved annotation.</title>
        <authorList>
            <person name="Wang L."/>
            <person name="Zhu T."/>
            <person name="Rodriguez J.C."/>
            <person name="Deal K.R."/>
            <person name="Dubcovsky J."/>
            <person name="McGuire P.E."/>
            <person name="Lux T."/>
            <person name="Spannagl M."/>
            <person name="Mayer K.F.X."/>
            <person name="Baldrich P."/>
            <person name="Meyers B.C."/>
            <person name="Huo N."/>
            <person name="Gu Y.Q."/>
            <person name="Zhou H."/>
            <person name="Devos K.M."/>
            <person name="Bennetzen J.L."/>
            <person name="Unver T."/>
            <person name="Budak H."/>
            <person name="Gulick P.J."/>
            <person name="Galiba G."/>
            <person name="Kalapos B."/>
            <person name="Nelson D.R."/>
            <person name="Li P."/>
            <person name="You F.M."/>
            <person name="Luo M.C."/>
            <person name="Dvorak J."/>
        </authorList>
    </citation>
    <scope>NUCLEOTIDE SEQUENCE [LARGE SCALE GENOMIC DNA]</scope>
    <source>
        <strain evidence="4">cv. AL8/78</strain>
    </source>
</reference>
<name>A0A453MMC7_AEGTS</name>
<organism evidence="4 5">
    <name type="scientific">Aegilops tauschii subsp. strangulata</name>
    <name type="common">Goatgrass</name>
    <dbReference type="NCBI Taxonomy" id="200361"/>
    <lineage>
        <taxon>Eukaryota</taxon>
        <taxon>Viridiplantae</taxon>
        <taxon>Streptophyta</taxon>
        <taxon>Embryophyta</taxon>
        <taxon>Tracheophyta</taxon>
        <taxon>Spermatophyta</taxon>
        <taxon>Magnoliopsida</taxon>
        <taxon>Liliopsida</taxon>
        <taxon>Poales</taxon>
        <taxon>Poaceae</taxon>
        <taxon>BOP clade</taxon>
        <taxon>Pooideae</taxon>
        <taxon>Triticodae</taxon>
        <taxon>Triticeae</taxon>
        <taxon>Triticinae</taxon>
        <taxon>Aegilops</taxon>
    </lineage>
</organism>
<keyword evidence="2" id="KW-0560">Oxidoreductase</keyword>
<evidence type="ECO:0000256" key="2">
    <source>
        <dbReference type="ARBA" id="ARBA00023002"/>
    </source>
</evidence>
<evidence type="ECO:0000256" key="3">
    <source>
        <dbReference type="SAM" id="MobiDB-lite"/>
    </source>
</evidence>
<evidence type="ECO:0000313" key="4">
    <source>
        <dbReference type="EnsemblPlants" id="AET5Gv21238000.2"/>
    </source>
</evidence>
<dbReference type="EnsemblPlants" id="AET5Gv21238000.2">
    <property type="protein sequence ID" value="AET5Gv21238000.2"/>
    <property type="gene ID" value="AET5Gv21238000"/>
</dbReference>
<reference evidence="5" key="1">
    <citation type="journal article" date="2014" name="Science">
        <title>Ancient hybridizations among the ancestral genomes of bread wheat.</title>
        <authorList>
            <consortium name="International Wheat Genome Sequencing Consortium,"/>
            <person name="Marcussen T."/>
            <person name="Sandve S.R."/>
            <person name="Heier L."/>
            <person name="Spannagl M."/>
            <person name="Pfeifer M."/>
            <person name="Jakobsen K.S."/>
            <person name="Wulff B.B."/>
            <person name="Steuernagel B."/>
            <person name="Mayer K.F."/>
            <person name="Olsen O.A."/>
        </authorList>
    </citation>
    <scope>NUCLEOTIDE SEQUENCE [LARGE SCALE GENOMIC DNA]</scope>
    <source>
        <strain evidence="5">cv. AL8/78</strain>
    </source>
</reference>
<feature type="region of interest" description="Disordered" evidence="3">
    <location>
        <begin position="60"/>
        <end position="88"/>
    </location>
</feature>
<evidence type="ECO:0000256" key="1">
    <source>
        <dbReference type="ARBA" id="ARBA00009183"/>
    </source>
</evidence>
<keyword evidence="5" id="KW-1185">Reference proteome</keyword>
<proteinExistence type="inferred from homology"/>
<protein>
    <submittedName>
        <fullName evidence="4">Uncharacterized protein</fullName>
    </submittedName>
</protein>
<dbReference type="PANTHER" id="PTHR43539:SF46">
    <property type="entry name" value="FLAVIN-CONTAINING MONOOXYGENASE"/>
    <property type="match status" value="1"/>
</dbReference>